<evidence type="ECO:0000259" key="2">
    <source>
        <dbReference type="Pfam" id="PF22820"/>
    </source>
</evidence>
<sequence length="390" mass="45395">FKQAIILIFLSIFFSVFAYNNINSSKNTVIKEINIALKNSNERKLFKLIKINNINVDLNKKDLKPLINFFSEDKNRINNLVSNLEDNKSAYSLKIEKEQKIFKDKYFLQVNLLNIEVNSNLEGSDVYLNGVKKGTTDKNGLLIINNLVPGVYEIKLENKSKYSTVEKTEKIIVTENKKNNVFLDAINVTIKSNFPNGDVYINDKFSGLKVNEFKNIGPFSTNSSVALSVLADTPWGKIHTDNIYIKDYPEIKIDVNFKNDILNMEIKNFITEFYENVFKALNSEEKKDIEYCTDNVRDNIYNILRKKYFILKNKYSIDNLQIKLEHSEINFENNEYIGNIVVGVSYEVKKKILGIDLKKENFNESFFTKIKYENNKWIVYDIENFSLPNN</sequence>
<comment type="caution">
    <text evidence="3">The sequence shown here is derived from an EMBL/GenBank/DDBJ whole genome shotgun (WGS) entry which is preliminary data.</text>
</comment>
<feature type="domain" description="PEGA" evidence="1">
    <location>
        <begin position="114"/>
        <end position="181"/>
    </location>
</feature>
<organism evidence="3 4">
    <name type="scientific">Clostridium tarantellae</name>
    <dbReference type="NCBI Taxonomy" id="39493"/>
    <lineage>
        <taxon>Bacteria</taxon>
        <taxon>Bacillati</taxon>
        <taxon>Bacillota</taxon>
        <taxon>Clostridia</taxon>
        <taxon>Eubacteriales</taxon>
        <taxon>Clostridiaceae</taxon>
        <taxon>Clostridium</taxon>
    </lineage>
</organism>
<feature type="domain" description="TcaA 4th" evidence="2">
    <location>
        <begin position="185"/>
        <end position="254"/>
    </location>
</feature>
<dbReference type="InterPro" id="IPR013229">
    <property type="entry name" value="PEGA"/>
</dbReference>
<dbReference type="Pfam" id="PF22820">
    <property type="entry name" value="TcaA_3rd_4th"/>
    <property type="match status" value="1"/>
</dbReference>
<feature type="non-terminal residue" evidence="3">
    <location>
        <position position="1"/>
    </location>
</feature>
<dbReference type="AlphaFoldDB" id="A0A6I1MRQ4"/>
<evidence type="ECO:0000259" key="1">
    <source>
        <dbReference type="Pfam" id="PF08308"/>
    </source>
</evidence>
<evidence type="ECO:0000313" key="4">
    <source>
        <dbReference type="Proteomes" id="UP000430345"/>
    </source>
</evidence>
<dbReference type="PANTHER" id="PTHR40038:SF1">
    <property type="entry name" value="MEMBRANE-ASSOCIATED PROTEIN TCAA"/>
    <property type="match status" value="1"/>
</dbReference>
<dbReference type="PANTHER" id="PTHR40038">
    <property type="entry name" value="MEMBRANE-ASSOCIATED PROTEIN TCAA"/>
    <property type="match status" value="1"/>
</dbReference>
<name>A0A6I1MRQ4_9CLOT</name>
<dbReference type="RefSeq" id="WP_152891725.1">
    <property type="nucleotide sequence ID" value="NZ_WHJC01000345.1"/>
</dbReference>
<gene>
    <name evidence="3" type="ORF">GBZ86_14140</name>
</gene>
<reference evidence="3 4" key="1">
    <citation type="submission" date="2019-10" db="EMBL/GenBank/DDBJ databases">
        <title>The Genome Sequence of Clostridium tarantellae Isolated from Fish Brain.</title>
        <authorList>
            <person name="Bano L."/>
            <person name="Kiel M."/>
            <person name="Sales G."/>
            <person name="Doxey A.C."/>
            <person name="Mansfield M.J."/>
            <person name="Schiavone M."/>
            <person name="Rossetto O."/>
            <person name="Pirazzini M."/>
            <person name="Dobrindt U."/>
            <person name="Montecucco C."/>
        </authorList>
    </citation>
    <scope>NUCLEOTIDE SEQUENCE [LARGE SCALE GENOMIC DNA]</scope>
    <source>
        <strain evidence="3 4">DSM 3997</strain>
    </source>
</reference>
<protein>
    <submittedName>
        <fullName evidence="3">PEGA domain-containing protein</fullName>
    </submittedName>
</protein>
<proteinExistence type="predicted"/>
<dbReference type="OrthoDB" id="1895190at2"/>
<keyword evidence="4" id="KW-1185">Reference proteome</keyword>
<dbReference type="Pfam" id="PF08308">
    <property type="entry name" value="PEGA"/>
    <property type="match status" value="1"/>
</dbReference>
<evidence type="ECO:0000313" key="3">
    <source>
        <dbReference type="EMBL" id="MPQ44877.1"/>
    </source>
</evidence>
<dbReference type="EMBL" id="WHJC01000345">
    <property type="protein sequence ID" value="MPQ44877.1"/>
    <property type="molecule type" value="Genomic_DNA"/>
</dbReference>
<dbReference type="Proteomes" id="UP000430345">
    <property type="component" value="Unassembled WGS sequence"/>
</dbReference>
<accession>A0A6I1MRQ4</accession>
<dbReference type="InterPro" id="IPR054530">
    <property type="entry name" value="TcaA_4th"/>
</dbReference>